<organism evidence="3 4">
    <name type="scientific">Cladonia borealis</name>
    <dbReference type="NCBI Taxonomy" id="184061"/>
    <lineage>
        <taxon>Eukaryota</taxon>
        <taxon>Fungi</taxon>
        <taxon>Dikarya</taxon>
        <taxon>Ascomycota</taxon>
        <taxon>Pezizomycotina</taxon>
        <taxon>Lecanoromycetes</taxon>
        <taxon>OSLEUM clade</taxon>
        <taxon>Lecanoromycetidae</taxon>
        <taxon>Lecanorales</taxon>
        <taxon>Lecanorineae</taxon>
        <taxon>Cladoniaceae</taxon>
        <taxon>Cladonia</taxon>
    </lineage>
</organism>
<name>A0AA39QZL8_9LECA</name>
<evidence type="ECO:0000313" key="3">
    <source>
        <dbReference type="EMBL" id="KAK0511025.1"/>
    </source>
</evidence>
<dbReference type="EMBL" id="JAFEKC020000014">
    <property type="protein sequence ID" value="KAK0511025.1"/>
    <property type="molecule type" value="Genomic_DNA"/>
</dbReference>
<evidence type="ECO:0000259" key="1">
    <source>
        <dbReference type="Pfam" id="PF01425"/>
    </source>
</evidence>
<dbReference type="Pfam" id="PF01425">
    <property type="entry name" value="Amidase"/>
    <property type="match status" value="1"/>
</dbReference>
<comment type="caution">
    <text evidence="3">The sequence shown here is derived from an EMBL/GenBank/DDBJ whole genome shotgun (WGS) entry which is preliminary data.</text>
</comment>
<evidence type="ECO:0008006" key="5">
    <source>
        <dbReference type="Google" id="ProtNLM"/>
    </source>
</evidence>
<keyword evidence="4" id="KW-1185">Reference proteome</keyword>
<dbReference type="PANTHER" id="PTHR46310:SF7">
    <property type="entry name" value="AMIDASE 1"/>
    <property type="match status" value="1"/>
</dbReference>
<evidence type="ECO:0000313" key="4">
    <source>
        <dbReference type="Proteomes" id="UP001166286"/>
    </source>
</evidence>
<sequence length="622" mass="69691">MTLLADGDGKLIERREILLVNGVRYLIEPLRKDVPLVDRAGATLLTIIDIGKNQLIVTADWIQQCIKHYEDIDDVFQRQFLQAIVFSGGQSDSSLSSEASALLRGFGVQWHHFLIADPWNQPCPGPYILLEGYLHEPFRLYDDKNAAFFSATRSFWNFDDSGDNHGQIEIAVPSRLRSDASARLPMSGIRVAVKDNFDLKDTKTSLCSRPYLQTYPKKLKSAPCIQRLVDLGATIVGKTKLCSFAQWEEPTESIEYTSPWSPRADGFQSSGGSSNGSGAAIGAYEWLDIAIGSDTTGSILRPALWNGCFSLRPSFGTLSTEGFVSCIKYLDTPGIMGRDLQQCREFAASWYGDSLVYSGSKFSSLIWPTDYWSGIDSIQNEIALKFVSEMESALGLQHIRISLEERWLESPPEDAGHQSLNDYMIAATQDMWYDDYHAFDEFREEYWTKHHKAPYISPPTRAAWNACKSILKTDRDEAARKIDVFRSWFRTTFFNGSQPLFVMPIENVGPRYRDEPPKPPTGVHSLLLASLLESPELVVPRKSSKLLSQLPTNRSTVSTIPYVSKITRREEHLPFVVGIMGVPGSDMILMDTVLACLRSTGRPTSVRTGSNMFMQPTVKGLL</sequence>
<evidence type="ECO:0000259" key="2">
    <source>
        <dbReference type="Pfam" id="PF26053"/>
    </source>
</evidence>
<dbReference type="InterPro" id="IPR036928">
    <property type="entry name" value="AS_sf"/>
</dbReference>
<dbReference type="PANTHER" id="PTHR46310">
    <property type="entry name" value="AMIDASE 1"/>
    <property type="match status" value="1"/>
</dbReference>
<proteinExistence type="predicted"/>
<dbReference type="SUPFAM" id="SSF75304">
    <property type="entry name" value="Amidase signature (AS) enzymes"/>
    <property type="match status" value="1"/>
</dbReference>
<protein>
    <recommendedName>
        <fullName evidence="5">Amidase</fullName>
    </recommendedName>
</protein>
<reference evidence="3" key="1">
    <citation type="submission" date="2023-03" db="EMBL/GenBank/DDBJ databases">
        <title>Complete genome of Cladonia borealis.</title>
        <authorList>
            <person name="Park H."/>
        </authorList>
    </citation>
    <scope>NUCLEOTIDE SEQUENCE</scope>
    <source>
        <strain evidence="3">ANT050790</strain>
    </source>
</reference>
<accession>A0AA39QZL8</accession>
<dbReference type="Proteomes" id="UP001166286">
    <property type="component" value="Unassembled WGS sequence"/>
</dbReference>
<gene>
    <name evidence="3" type="ORF">JMJ35_006577</name>
</gene>
<feature type="domain" description="Amidase" evidence="1">
    <location>
        <begin position="180"/>
        <end position="350"/>
    </location>
</feature>
<dbReference type="InterPro" id="IPR058329">
    <property type="entry name" value="Arp1_N"/>
</dbReference>
<dbReference type="Pfam" id="PF26053">
    <property type="entry name" value="DUF8016"/>
    <property type="match status" value="1"/>
</dbReference>
<dbReference type="InterPro" id="IPR023631">
    <property type="entry name" value="Amidase_dom"/>
</dbReference>
<dbReference type="AlphaFoldDB" id="A0AA39QZL8"/>
<dbReference type="Gene3D" id="3.90.1300.10">
    <property type="entry name" value="Amidase signature (AS) domain"/>
    <property type="match status" value="1"/>
</dbReference>
<feature type="domain" description="Scytalone dehydratase-like protein Arp1 N-terminal" evidence="2">
    <location>
        <begin position="44"/>
        <end position="110"/>
    </location>
</feature>